<dbReference type="Pfam" id="PF08241">
    <property type="entry name" value="Methyltransf_11"/>
    <property type="match status" value="1"/>
</dbReference>
<dbReference type="Gene3D" id="3.40.50.150">
    <property type="entry name" value="Vaccinia Virus protein VP39"/>
    <property type="match status" value="1"/>
</dbReference>
<dbReference type="GO" id="GO:0008757">
    <property type="term" value="F:S-adenosylmethionine-dependent methyltransferase activity"/>
    <property type="evidence" value="ECO:0007669"/>
    <property type="project" value="InterPro"/>
</dbReference>
<proteinExistence type="predicted"/>
<dbReference type="InterPro" id="IPR050508">
    <property type="entry name" value="Methyltransf_Superfamily"/>
</dbReference>
<dbReference type="InterPro" id="IPR029063">
    <property type="entry name" value="SAM-dependent_MTases_sf"/>
</dbReference>
<organism evidence="2 3">
    <name type="scientific">Kaistia nematophila</name>
    <dbReference type="NCBI Taxonomy" id="2994654"/>
    <lineage>
        <taxon>Bacteria</taxon>
        <taxon>Pseudomonadati</taxon>
        <taxon>Pseudomonadota</taxon>
        <taxon>Alphaproteobacteria</taxon>
        <taxon>Hyphomicrobiales</taxon>
        <taxon>Kaistiaceae</taxon>
        <taxon>Kaistia</taxon>
    </lineage>
</organism>
<keyword evidence="3" id="KW-1185">Reference proteome</keyword>
<dbReference type="InterPro" id="IPR013216">
    <property type="entry name" value="Methyltransf_11"/>
</dbReference>
<dbReference type="SUPFAM" id="SSF53335">
    <property type="entry name" value="S-adenosyl-L-methionine-dependent methyltransferases"/>
    <property type="match status" value="1"/>
</dbReference>
<dbReference type="PANTHER" id="PTHR42912">
    <property type="entry name" value="METHYLTRANSFERASE"/>
    <property type="match status" value="1"/>
</dbReference>
<protein>
    <submittedName>
        <fullName evidence="2">Class I SAM-dependent methyltransferase</fullName>
    </submittedName>
</protein>
<evidence type="ECO:0000313" key="2">
    <source>
        <dbReference type="EMBL" id="MCX5571350.1"/>
    </source>
</evidence>
<dbReference type="EMBL" id="JAPKNK010000009">
    <property type="protein sequence ID" value="MCX5571350.1"/>
    <property type="molecule type" value="Genomic_DNA"/>
</dbReference>
<evidence type="ECO:0000259" key="1">
    <source>
        <dbReference type="Pfam" id="PF08241"/>
    </source>
</evidence>
<dbReference type="GO" id="GO:0032259">
    <property type="term" value="P:methylation"/>
    <property type="evidence" value="ECO:0007669"/>
    <property type="project" value="UniProtKB-KW"/>
</dbReference>
<reference evidence="2" key="1">
    <citation type="submission" date="2022-11" db="EMBL/GenBank/DDBJ databases">
        <title>Biodiversity and phylogenetic relationships of bacteria.</title>
        <authorList>
            <person name="Machado R.A.R."/>
            <person name="Bhat A."/>
            <person name="Loulou A."/>
            <person name="Kallel S."/>
        </authorList>
    </citation>
    <scope>NUCLEOTIDE SEQUENCE</scope>
    <source>
        <strain evidence="2">K-TC2</strain>
    </source>
</reference>
<sequence length="229" mass="25665">MPEFFEDVARKWKSFAGKRRASNRIDENAVRNTYARWAPIYDRVFGYVFDSGRRAAVSFINELPAGRILECGVGTGISLPHYSRDHRITGIDLSPEMLDVARERVAEAKLPHVEALEVADAGDLQMADASFDTSVAMFVLTVVPDPRAVMGELARVTRPGGAVVLVSHFPEQKGWRGWIGERLAPLSAALGWHMDFDINRILGRTDLRLVDRRRVGPIGFFTLLVFERV</sequence>
<accession>A0A9X3E437</accession>
<name>A0A9X3E437_9HYPH</name>
<evidence type="ECO:0000313" key="3">
    <source>
        <dbReference type="Proteomes" id="UP001144805"/>
    </source>
</evidence>
<keyword evidence="2" id="KW-0489">Methyltransferase</keyword>
<feature type="domain" description="Methyltransferase type 11" evidence="1">
    <location>
        <begin position="69"/>
        <end position="164"/>
    </location>
</feature>
<dbReference type="Proteomes" id="UP001144805">
    <property type="component" value="Unassembled WGS sequence"/>
</dbReference>
<keyword evidence="2" id="KW-0808">Transferase</keyword>
<dbReference type="CDD" id="cd02440">
    <property type="entry name" value="AdoMet_MTases"/>
    <property type="match status" value="1"/>
</dbReference>
<dbReference type="RefSeq" id="WP_266340299.1">
    <property type="nucleotide sequence ID" value="NZ_JAPKNK010000009.1"/>
</dbReference>
<dbReference type="PANTHER" id="PTHR42912:SF80">
    <property type="entry name" value="METHYLTRANSFERASE DOMAIN-CONTAINING PROTEIN"/>
    <property type="match status" value="1"/>
</dbReference>
<gene>
    <name evidence="2" type="ORF">OSH07_19270</name>
</gene>
<comment type="caution">
    <text evidence="2">The sequence shown here is derived from an EMBL/GenBank/DDBJ whole genome shotgun (WGS) entry which is preliminary data.</text>
</comment>
<dbReference type="AlphaFoldDB" id="A0A9X3E437"/>